<evidence type="ECO:0000313" key="3">
    <source>
        <dbReference type="EMBL" id="CAD8069611.1"/>
    </source>
</evidence>
<comment type="caution">
    <text evidence="2">The sequence shown here is derived from an EMBL/GenBank/DDBJ whole genome shotgun (WGS) entry which is preliminary data.</text>
</comment>
<dbReference type="EMBL" id="CAJJDN010000025">
    <property type="protein sequence ID" value="CAD8069611.1"/>
    <property type="molecule type" value="Genomic_DNA"/>
</dbReference>
<sequence length="70" mass="8220">MKHIDHSKNQVDLYSLGIILYQLVFGKLPFQSQDFIIFIEGSQKQPLKLQGNSEYNQYIEKMICITLIKE</sequence>
<name>A0A8S1LPC4_9CILI</name>
<evidence type="ECO:0000259" key="1">
    <source>
        <dbReference type="PROSITE" id="PS50011"/>
    </source>
</evidence>
<dbReference type="AlphaFoldDB" id="A0A8S1LPC4"/>
<keyword evidence="4" id="KW-1185">Reference proteome</keyword>
<feature type="domain" description="Protein kinase" evidence="1">
    <location>
        <begin position="1"/>
        <end position="70"/>
    </location>
</feature>
<dbReference type="Proteomes" id="UP000692954">
    <property type="component" value="Unassembled WGS sequence"/>
</dbReference>
<dbReference type="EMBL" id="CAJJDN010000025">
    <property type="protein sequence ID" value="CAD8069607.1"/>
    <property type="molecule type" value="Genomic_DNA"/>
</dbReference>
<proteinExistence type="predicted"/>
<protein>
    <recommendedName>
        <fullName evidence="1">Protein kinase domain-containing protein</fullName>
    </recommendedName>
</protein>
<gene>
    <name evidence="2" type="ORF">PSON_ATCC_30995.1.T0250367</name>
    <name evidence="3" type="ORF">PSON_ATCC_30995.1.T0250369</name>
</gene>
<dbReference type="GO" id="GO:0005524">
    <property type="term" value="F:ATP binding"/>
    <property type="evidence" value="ECO:0007669"/>
    <property type="project" value="InterPro"/>
</dbReference>
<reference evidence="2" key="1">
    <citation type="submission" date="2021-01" db="EMBL/GenBank/DDBJ databases">
        <authorList>
            <consortium name="Genoscope - CEA"/>
            <person name="William W."/>
        </authorList>
    </citation>
    <scope>NUCLEOTIDE SEQUENCE</scope>
</reference>
<dbReference type="OrthoDB" id="20524at2759"/>
<dbReference type="PROSITE" id="PS50011">
    <property type="entry name" value="PROTEIN_KINASE_DOM"/>
    <property type="match status" value="1"/>
</dbReference>
<dbReference type="GO" id="GO:0004672">
    <property type="term" value="F:protein kinase activity"/>
    <property type="evidence" value="ECO:0007669"/>
    <property type="project" value="InterPro"/>
</dbReference>
<evidence type="ECO:0000313" key="4">
    <source>
        <dbReference type="Proteomes" id="UP000692954"/>
    </source>
</evidence>
<accession>A0A8S1LPC4</accession>
<organism evidence="2 4">
    <name type="scientific">Paramecium sonneborni</name>
    <dbReference type="NCBI Taxonomy" id="65129"/>
    <lineage>
        <taxon>Eukaryota</taxon>
        <taxon>Sar</taxon>
        <taxon>Alveolata</taxon>
        <taxon>Ciliophora</taxon>
        <taxon>Intramacronucleata</taxon>
        <taxon>Oligohymenophorea</taxon>
        <taxon>Peniculida</taxon>
        <taxon>Parameciidae</taxon>
        <taxon>Paramecium</taxon>
    </lineage>
</organism>
<dbReference type="InterPro" id="IPR000719">
    <property type="entry name" value="Prot_kinase_dom"/>
</dbReference>
<evidence type="ECO:0000313" key="2">
    <source>
        <dbReference type="EMBL" id="CAD8069607.1"/>
    </source>
</evidence>